<dbReference type="WBParaSite" id="DME_0000868001-mRNA-1">
    <property type="protein sequence ID" value="DME_0000868001-mRNA-1"/>
    <property type="gene ID" value="DME_0000868001"/>
</dbReference>
<dbReference type="Proteomes" id="UP000038040">
    <property type="component" value="Unplaced"/>
</dbReference>
<dbReference type="PANTHER" id="PTHR12243:SF67">
    <property type="entry name" value="COREPRESSOR OF PANGOLIN, ISOFORM A-RELATED"/>
    <property type="match status" value="1"/>
</dbReference>
<reference evidence="3 5" key="2">
    <citation type="submission" date="2018-11" db="EMBL/GenBank/DDBJ databases">
        <authorList>
            <consortium name="Pathogen Informatics"/>
        </authorList>
    </citation>
    <scope>NUCLEOTIDE SEQUENCE [LARGE SCALE GENOMIC DNA]</scope>
</reference>
<feature type="region of interest" description="Disordered" evidence="1">
    <location>
        <begin position="229"/>
        <end position="254"/>
    </location>
</feature>
<dbReference type="SMART" id="SM00595">
    <property type="entry name" value="MADF"/>
    <property type="match status" value="1"/>
</dbReference>
<dbReference type="InterPro" id="IPR006578">
    <property type="entry name" value="MADF-dom"/>
</dbReference>
<evidence type="ECO:0000313" key="5">
    <source>
        <dbReference type="Proteomes" id="UP000274756"/>
    </source>
</evidence>
<dbReference type="EMBL" id="UYYG01000069">
    <property type="protein sequence ID" value="VDN52622.1"/>
    <property type="molecule type" value="Genomic_DNA"/>
</dbReference>
<dbReference type="PANTHER" id="PTHR12243">
    <property type="entry name" value="MADF DOMAIN TRANSCRIPTION FACTOR"/>
    <property type="match status" value="1"/>
</dbReference>
<feature type="compositionally biased region" description="Basic and acidic residues" evidence="1">
    <location>
        <begin position="242"/>
        <end position="251"/>
    </location>
</feature>
<reference evidence="6" key="1">
    <citation type="submission" date="2017-02" db="UniProtKB">
        <authorList>
            <consortium name="WormBaseParasite"/>
        </authorList>
    </citation>
    <scope>IDENTIFICATION</scope>
</reference>
<evidence type="ECO:0000259" key="2">
    <source>
        <dbReference type="PROSITE" id="PS51029"/>
    </source>
</evidence>
<dbReference type="Pfam" id="PF10545">
    <property type="entry name" value="MADF_DNA_bdg"/>
    <property type="match status" value="1"/>
</dbReference>
<gene>
    <name evidence="3" type="ORF">DME_LOCUS2595</name>
</gene>
<proteinExistence type="predicted"/>
<dbReference type="AlphaFoldDB" id="A0A0N4ULK2"/>
<evidence type="ECO:0000256" key="1">
    <source>
        <dbReference type="SAM" id="MobiDB-lite"/>
    </source>
</evidence>
<organism evidence="4 6">
    <name type="scientific">Dracunculus medinensis</name>
    <name type="common">Guinea worm</name>
    <dbReference type="NCBI Taxonomy" id="318479"/>
    <lineage>
        <taxon>Eukaryota</taxon>
        <taxon>Metazoa</taxon>
        <taxon>Ecdysozoa</taxon>
        <taxon>Nematoda</taxon>
        <taxon>Chromadorea</taxon>
        <taxon>Rhabditida</taxon>
        <taxon>Spirurina</taxon>
        <taxon>Dracunculoidea</taxon>
        <taxon>Dracunculidae</taxon>
        <taxon>Dracunculus</taxon>
    </lineage>
</organism>
<dbReference type="OrthoDB" id="5984255at2759"/>
<dbReference type="PROSITE" id="PS51029">
    <property type="entry name" value="MADF"/>
    <property type="match status" value="1"/>
</dbReference>
<sequence>MTFDILSWTDPMRETLIKNFQKNECLWNIIDVDYRNIAKKRQILCDMAKEMSETFGVCIGIGHLNRQWQSLRDQYRRAKKKLENANGHMKPWRFLQMLKFTDTSDSADITDPLTVYSSLVWDEASETAQHLSYPSDRPFSTPSASMFDNEIGDSITYNGRSAKRENDTIVTFSAASSEVTSVHPSFNSSVKNITVTCSPTVAQEIYVHGHAEEYSNGGANEILGSMLAGREHDSPAPSDSSIENRNDKQLVDRSSVPTISTGEIKVENQYMTGRKRLTQNSLYHGVDKRSRFSEENQLDDYDEFITFSRTVEKKLGLIACRNRRLYLIAQKKIMDCLFEAEFELLEHEANLIQIMFLSYFNKSFSDEESSEFQWAKMINEKV</sequence>
<dbReference type="InterPro" id="IPR039353">
    <property type="entry name" value="TF_Adf1"/>
</dbReference>
<evidence type="ECO:0000313" key="6">
    <source>
        <dbReference type="WBParaSite" id="DME_0000868001-mRNA-1"/>
    </source>
</evidence>
<accession>A0A0N4ULK2</accession>
<evidence type="ECO:0000313" key="4">
    <source>
        <dbReference type="Proteomes" id="UP000038040"/>
    </source>
</evidence>
<evidence type="ECO:0000313" key="3">
    <source>
        <dbReference type="EMBL" id="VDN52622.1"/>
    </source>
</evidence>
<protein>
    <submittedName>
        <fullName evidence="6">MADF domain-containing protein</fullName>
    </submittedName>
</protein>
<feature type="domain" description="MADF" evidence="2">
    <location>
        <begin position="15"/>
        <end position="106"/>
    </location>
</feature>
<keyword evidence="5" id="KW-1185">Reference proteome</keyword>
<dbReference type="STRING" id="318479.A0A0N4ULK2"/>
<dbReference type="Proteomes" id="UP000274756">
    <property type="component" value="Unassembled WGS sequence"/>
</dbReference>
<name>A0A0N4ULK2_DRAME</name>